<keyword evidence="2" id="KW-1185">Reference proteome</keyword>
<reference evidence="1" key="2">
    <citation type="submission" date="2021-04" db="EMBL/GenBank/DDBJ databases">
        <authorList>
            <person name="Zhang T."/>
            <person name="Zhang Y."/>
            <person name="Lu D."/>
            <person name="Zuo D."/>
            <person name="Du Z."/>
        </authorList>
    </citation>
    <scope>NUCLEOTIDE SEQUENCE</scope>
    <source>
        <strain evidence="1">JR1</strain>
    </source>
</reference>
<reference evidence="1" key="1">
    <citation type="journal article" date="2018" name="Int. J. Syst. Evol. Microbiol.">
        <title>Carboxylicivirga sediminis sp. nov., isolated from coastal sediment.</title>
        <authorList>
            <person name="Wang F.Q."/>
            <person name="Ren L.H."/>
            <person name="Zou R.J."/>
            <person name="Sun Y.Z."/>
            <person name="Liu X.J."/>
            <person name="Jiang F."/>
            <person name="Liu L.J."/>
        </authorList>
    </citation>
    <scope>NUCLEOTIDE SEQUENCE</scope>
    <source>
        <strain evidence="1">JR1</strain>
    </source>
</reference>
<dbReference type="EMBL" id="JAGTAR010000002">
    <property type="protein sequence ID" value="MBR8534397.1"/>
    <property type="molecule type" value="Genomic_DNA"/>
</dbReference>
<name>A0A941F0W3_9BACT</name>
<evidence type="ECO:0000313" key="1">
    <source>
        <dbReference type="EMBL" id="MBR8534397.1"/>
    </source>
</evidence>
<dbReference type="AlphaFoldDB" id="A0A941F0W3"/>
<gene>
    <name evidence="1" type="ORF">KDU71_02410</name>
</gene>
<proteinExistence type="predicted"/>
<evidence type="ECO:0000313" key="2">
    <source>
        <dbReference type="Proteomes" id="UP000679220"/>
    </source>
</evidence>
<dbReference type="Proteomes" id="UP000679220">
    <property type="component" value="Unassembled WGS sequence"/>
</dbReference>
<organism evidence="1 2">
    <name type="scientific">Carboxylicivirga sediminis</name>
    <dbReference type="NCBI Taxonomy" id="2006564"/>
    <lineage>
        <taxon>Bacteria</taxon>
        <taxon>Pseudomonadati</taxon>
        <taxon>Bacteroidota</taxon>
        <taxon>Bacteroidia</taxon>
        <taxon>Marinilabiliales</taxon>
        <taxon>Marinilabiliaceae</taxon>
        <taxon>Carboxylicivirga</taxon>
    </lineage>
</organism>
<dbReference type="RefSeq" id="WP_212188301.1">
    <property type="nucleotide sequence ID" value="NZ_JAGTAR010000002.1"/>
</dbReference>
<protein>
    <submittedName>
        <fullName evidence="1">Uncharacterized protein</fullName>
    </submittedName>
</protein>
<comment type="caution">
    <text evidence="1">The sequence shown here is derived from an EMBL/GenBank/DDBJ whole genome shotgun (WGS) entry which is preliminary data.</text>
</comment>
<sequence length="110" mass="12487">MKKYVKTDIQYLLTTVVNTCSCINTLSNILDTLSKGNGLNNHDANTYTETVLQLRKNIAGIDLVCSRYAFSNSLNKEKQQAFDMATTKSSVYDAQEHFKLSVEEHLKYLE</sequence>
<accession>A0A941F0W3</accession>